<evidence type="ECO:0000256" key="2">
    <source>
        <dbReference type="ARBA" id="ARBA00022475"/>
    </source>
</evidence>
<dbReference type="InterPro" id="IPR034746">
    <property type="entry name" value="POTRA"/>
</dbReference>
<evidence type="ECO:0000256" key="7">
    <source>
        <dbReference type="ARBA" id="ARBA00023306"/>
    </source>
</evidence>
<dbReference type="PROSITE" id="PS51779">
    <property type="entry name" value="POTRA"/>
    <property type="match status" value="1"/>
</dbReference>
<dbReference type="Gene3D" id="3.10.20.310">
    <property type="entry name" value="membrane protein fhac"/>
    <property type="match status" value="1"/>
</dbReference>
<keyword evidence="3 9" id="KW-0132">Cell division</keyword>
<reference evidence="9 10" key="1">
    <citation type="submission" date="2017-09" db="EMBL/GenBank/DDBJ databases">
        <title>Draft Genome Sequence of Corynebacterium accolens AH4003.</title>
        <authorList>
            <person name="Chen Y."/>
            <person name="Oosthuysen W.F."/>
            <person name="Kelley S."/>
            <person name="Horswill A."/>
        </authorList>
    </citation>
    <scope>NUCLEOTIDE SEQUENCE [LARGE SCALE GENOMIC DNA]</scope>
    <source>
        <strain evidence="9 10">AH4003</strain>
    </source>
</reference>
<proteinExistence type="predicted"/>
<dbReference type="InterPro" id="IPR005548">
    <property type="entry name" value="Cell_div_FtsQ/DivIB_C"/>
</dbReference>
<keyword evidence="7" id="KW-0131">Cell cycle</keyword>
<dbReference type="Proteomes" id="UP000218690">
    <property type="component" value="Unassembled WGS sequence"/>
</dbReference>
<keyword evidence="5" id="KW-1133">Transmembrane helix</keyword>
<evidence type="ECO:0000259" key="8">
    <source>
        <dbReference type="PROSITE" id="PS51779"/>
    </source>
</evidence>
<dbReference type="GO" id="GO:0005886">
    <property type="term" value="C:plasma membrane"/>
    <property type="evidence" value="ECO:0007669"/>
    <property type="project" value="TreeGrafter"/>
</dbReference>
<dbReference type="GO" id="GO:0051301">
    <property type="term" value="P:cell division"/>
    <property type="evidence" value="ECO:0007669"/>
    <property type="project" value="UniProtKB-KW"/>
</dbReference>
<dbReference type="AlphaFoldDB" id="A0A2A4AJA0"/>
<gene>
    <name evidence="9" type="ORF">COM45_10715</name>
</gene>
<organism evidence="9 10">
    <name type="scientific">Corynebacterium accolens</name>
    <dbReference type="NCBI Taxonomy" id="38284"/>
    <lineage>
        <taxon>Bacteria</taxon>
        <taxon>Bacillati</taxon>
        <taxon>Actinomycetota</taxon>
        <taxon>Actinomycetes</taxon>
        <taxon>Mycobacteriales</taxon>
        <taxon>Corynebacteriaceae</taxon>
        <taxon>Corynebacterium</taxon>
    </lineage>
</organism>
<evidence type="ECO:0000313" key="9">
    <source>
        <dbReference type="EMBL" id="PCC82168.1"/>
    </source>
</evidence>
<accession>A0A2A4AJA0</accession>
<dbReference type="InterPro" id="IPR013685">
    <property type="entry name" value="POTRA_FtsQ_type"/>
</dbReference>
<evidence type="ECO:0000256" key="4">
    <source>
        <dbReference type="ARBA" id="ARBA00022692"/>
    </source>
</evidence>
<dbReference type="Pfam" id="PF08478">
    <property type="entry name" value="POTRA_1"/>
    <property type="match status" value="1"/>
</dbReference>
<dbReference type="InterPro" id="IPR050487">
    <property type="entry name" value="FtsQ_DivIB"/>
</dbReference>
<dbReference type="PANTHER" id="PTHR37820:SF1">
    <property type="entry name" value="CELL DIVISION PROTEIN FTSQ"/>
    <property type="match status" value="1"/>
</dbReference>
<comment type="caution">
    <text evidence="9">The sequence shown here is derived from an EMBL/GenBank/DDBJ whole genome shotgun (WGS) entry which is preliminary data.</text>
</comment>
<dbReference type="EMBL" id="NWBP01000033">
    <property type="protein sequence ID" value="PCC82168.1"/>
    <property type="molecule type" value="Genomic_DNA"/>
</dbReference>
<evidence type="ECO:0000313" key="10">
    <source>
        <dbReference type="Proteomes" id="UP000218690"/>
    </source>
</evidence>
<sequence>MTKKTIAVSVTGLVAVVVLAAVAVWMFPVFKVSSFEVQGISHVDAAQVEEASGVAKGENLVRVDARAAASGVARLPWVKSATVSRSFPSTLSVEVTEHEAVAFRDKNKLIDAEGEEFAEDTPPEGAVEITGSAEPGSEEMSEAVEVVAALPQPLRAQVKSLEAKNAYSMTFHLKDDRSVFWGASEDNANKALAFETVLKMEGGQWNISNPELVTTK</sequence>
<dbReference type="Pfam" id="PF03799">
    <property type="entry name" value="FtsQ_DivIB_C"/>
    <property type="match status" value="1"/>
</dbReference>
<keyword evidence="2" id="KW-1003">Cell membrane</keyword>
<comment type="subcellular location">
    <subcellularLocation>
        <location evidence="1">Membrane</location>
    </subcellularLocation>
</comment>
<name>A0A2A4AJA0_9CORY</name>
<evidence type="ECO:0000256" key="3">
    <source>
        <dbReference type="ARBA" id="ARBA00022618"/>
    </source>
</evidence>
<feature type="domain" description="POTRA" evidence="8">
    <location>
        <begin position="30"/>
        <end position="98"/>
    </location>
</feature>
<evidence type="ECO:0000256" key="6">
    <source>
        <dbReference type="ARBA" id="ARBA00023136"/>
    </source>
</evidence>
<evidence type="ECO:0000256" key="1">
    <source>
        <dbReference type="ARBA" id="ARBA00004370"/>
    </source>
</evidence>
<keyword evidence="4" id="KW-0812">Transmembrane</keyword>
<protein>
    <submittedName>
        <fullName evidence="9">Cell division protein FtsQ</fullName>
    </submittedName>
</protein>
<dbReference type="PANTHER" id="PTHR37820">
    <property type="entry name" value="CELL DIVISION PROTEIN DIVIB"/>
    <property type="match status" value="1"/>
</dbReference>
<evidence type="ECO:0000256" key="5">
    <source>
        <dbReference type="ARBA" id="ARBA00022989"/>
    </source>
</evidence>
<keyword evidence="6" id="KW-0472">Membrane</keyword>